<keyword evidence="2" id="KW-0539">Nucleus</keyword>
<dbReference type="OrthoDB" id="435881at2759"/>
<dbReference type="PANTHER" id="PTHR31001">
    <property type="entry name" value="UNCHARACTERIZED TRANSCRIPTIONAL REGULATORY PROTEIN"/>
    <property type="match status" value="1"/>
</dbReference>
<dbReference type="Proteomes" id="UP000838763">
    <property type="component" value="Unassembled WGS sequence"/>
</dbReference>
<dbReference type="CDD" id="cd12148">
    <property type="entry name" value="fungal_TF_MHR"/>
    <property type="match status" value="1"/>
</dbReference>
<evidence type="ECO:0000256" key="1">
    <source>
        <dbReference type="ARBA" id="ARBA00004123"/>
    </source>
</evidence>
<protein>
    <recommendedName>
        <fullName evidence="5">Transcription factor domain-containing protein</fullName>
    </recommendedName>
</protein>
<evidence type="ECO:0008006" key="5">
    <source>
        <dbReference type="Google" id="ProtNLM"/>
    </source>
</evidence>
<dbReference type="PANTHER" id="PTHR31001:SF85">
    <property type="entry name" value="ZN(II)2CYS6 TRANSCRIPTION FACTOR (EUROFUNG)"/>
    <property type="match status" value="1"/>
</dbReference>
<evidence type="ECO:0000313" key="4">
    <source>
        <dbReference type="Proteomes" id="UP000838763"/>
    </source>
</evidence>
<accession>A0A9P1HC27</accession>
<gene>
    <name evidence="3" type="ORF">PPNO1_LOCUS9327</name>
</gene>
<sequence>MVCWDTFTLKVDPMAKVVHIPSARKFWDTSLHDMTCLNDGEIAMIFTIYSSSLGSMTDAEVERLFKASKQTVVSSFQSAAEHALMRCDLVNTTDLVTLQAFVLFIVLAAFADETRKSWVLTGMAHRLTYSPPDESSPFRAEITRRLRWRLWYLDHRRYEDGGVRTTSCNIGGLETLPLNVRDVDLDPDMTALPLPYHGWTEISFSLARLNIALTWHRVKCLPSVTQRLAAIDACEAQLKHAYLQFCDGMLPIHWLANHVSYVQLMEMRFKTIQVAPFPVTAHEHGIHHGGELWATSKKRDELFLAAIDIADIPRRLSMEPGARQWLWTLKGYMQFVPLSFLLAELRYRQASEVVERGWEVARKALSRQKNPREESKEAFRYLSSLMREAQQERHAREEKYQQLEMMNVLGGVNLYQLPQELGPFHVDPAGIQIQTPICPLWPAQDSPAPPPPAESGEENLFIVSTFDQPGPTNSTLR</sequence>
<evidence type="ECO:0000256" key="2">
    <source>
        <dbReference type="ARBA" id="ARBA00023242"/>
    </source>
</evidence>
<comment type="caution">
    <text evidence="3">The sequence shown here is derived from an EMBL/GenBank/DDBJ whole genome shotgun (WGS) entry which is preliminary data.</text>
</comment>
<keyword evidence="4" id="KW-1185">Reference proteome</keyword>
<evidence type="ECO:0000313" key="3">
    <source>
        <dbReference type="EMBL" id="CAI4219780.1"/>
    </source>
</evidence>
<dbReference type="GO" id="GO:0005634">
    <property type="term" value="C:nucleus"/>
    <property type="evidence" value="ECO:0007669"/>
    <property type="project" value="UniProtKB-SubCell"/>
</dbReference>
<reference evidence="3" key="1">
    <citation type="submission" date="2022-11" db="EMBL/GenBank/DDBJ databases">
        <authorList>
            <person name="Scott C."/>
            <person name="Bruce N."/>
        </authorList>
    </citation>
    <scope>NUCLEOTIDE SEQUENCE</scope>
</reference>
<name>A0A9P1HC27_9PEZI</name>
<dbReference type="AlphaFoldDB" id="A0A9P1HC27"/>
<dbReference type="EMBL" id="CALLCH030000020">
    <property type="protein sequence ID" value="CAI4219780.1"/>
    <property type="molecule type" value="Genomic_DNA"/>
</dbReference>
<proteinExistence type="predicted"/>
<comment type="subcellular location">
    <subcellularLocation>
        <location evidence="1">Nucleus</location>
    </subcellularLocation>
</comment>
<dbReference type="InterPro" id="IPR050613">
    <property type="entry name" value="Sec_Metabolite_Reg"/>
</dbReference>
<organism evidence="3 4">
    <name type="scientific">Parascedosporium putredinis</name>
    <dbReference type="NCBI Taxonomy" id="1442378"/>
    <lineage>
        <taxon>Eukaryota</taxon>
        <taxon>Fungi</taxon>
        <taxon>Dikarya</taxon>
        <taxon>Ascomycota</taxon>
        <taxon>Pezizomycotina</taxon>
        <taxon>Sordariomycetes</taxon>
        <taxon>Hypocreomycetidae</taxon>
        <taxon>Microascales</taxon>
        <taxon>Microascaceae</taxon>
        <taxon>Parascedosporium</taxon>
    </lineage>
</organism>